<evidence type="ECO:0000256" key="1">
    <source>
        <dbReference type="SAM" id="MobiDB-lite"/>
    </source>
</evidence>
<dbReference type="EMBL" id="ML994616">
    <property type="protein sequence ID" value="KAF2191780.1"/>
    <property type="molecule type" value="Genomic_DNA"/>
</dbReference>
<evidence type="ECO:0000313" key="2">
    <source>
        <dbReference type="EMBL" id="KAF2191780.1"/>
    </source>
</evidence>
<dbReference type="AlphaFoldDB" id="A0A6A6ENW9"/>
<evidence type="ECO:0000313" key="3">
    <source>
        <dbReference type="Proteomes" id="UP000800200"/>
    </source>
</evidence>
<proteinExistence type="predicted"/>
<feature type="region of interest" description="Disordered" evidence="1">
    <location>
        <begin position="20"/>
        <end position="61"/>
    </location>
</feature>
<reference evidence="2" key="1">
    <citation type="journal article" date="2020" name="Stud. Mycol.">
        <title>101 Dothideomycetes genomes: a test case for predicting lifestyles and emergence of pathogens.</title>
        <authorList>
            <person name="Haridas S."/>
            <person name="Albert R."/>
            <person name="Binder M."/>
            <person name="Bloem J."/>
            <person name="Labutti K."/>
            <person name="Salamov A."/>
            <person name="Andreopoulos B."/>
            <person name="Baker S."/>
            <person name="Barry K."/>
            <person name="Bills G."/>
            <person name="Bluhm B."/>
            <person name="Cannon C."/>
            <person name="Castanera R."/>
            <person name="Culley D."/>
            <person name="Daum C."/>
            <person name="Ezra D."/>
            <person name="Gonzalez J."/>
            <person name="Henrissat B."/>
            <person name="Kuo A."/>
            <person name="Liang C."/>
            <person name="Lipzen A."/>
            <person name="Lutzoni F."/>
            <person name="Magnuson J."/>
            <person name="Mondo S."/>
            <person name="Nolan M."/>
            <person name="Ohm R."/>
            <person name="Pangilinan J."/>
            <person name="Park H.-J."/>
            <person name="Ramirez L."/>
            <person name="Alfaro M."/>
            <person name="Sun H."/>
            <person name="Tritt A."/>
            <person name="Yoshinaga Y."/>
            <person name="Zwiers L.-H."/>
            <person name="Turgeon B."/>
            <person name="Goodwin S."/>
            <person name="Spatafora J."/>
            <person name="Crous P."/>
            <person name="Grigoriev I."/>
        </authorList>
    </citation>
    <scope>NUCLEOTIDE SEQUENCE</scope>
    <source>
        <strain evidence="2">CBS 207.26</strain>
    </source>
</reference>
<organism evidence="2 3">
    <name type="scientific">Zopfia rhizophila CBS 207.26</name>
    <dbReference type="NCBI Taxonomy" id="1314779"/>
    <lineage>
        <taxon>Eukaryota</taxon>
        <taxon>Fungi</taxon>
        <taxon>Dikarya</taxon>
        <taxon>Ascomycota</taxon>
        <taxon>Pezizomycotina</taxon>
        <taxon>Dothideomycetes</taxon>
        <taxon>Dothideomycetes incertae sedis</taxon>
        <taxon>Zopfiaceae</taxon>
        <taxon>Zopfia</taxon>
    </lineage>
</organism>
<name>A0A6A6ENW9_9PEZI</name>
<sequence length="155" mass="16419">MASPGMPKAMSNRLMTMKFMQRSAAKAATSEPSTPNGPPSKRVRLSNGASAPGTPGTPSDHEVIQAALAAEEKKRKEALEKAAVAAGETKWVLSFKDPQDGVRPEGMRVVQSGFAVIDGEDDKSDEGVRPVGRITFGKVVKKDVCCATSLSIMLF</sequence>
<keyword evidence="3" id="KW-1185">Reference proteome</keyword>
<gene>
    <name evidence="2" type="ORF">K469DRAFT_555982</name>
</gene>
<dbReference type="OrthoDB" id="427960at2759"/>
<protein>
    <submittedName>
        <fullName evidence="2">Uncharacterized protein</fullName>
    </submittedName>
</protein>
<accession>A0A6A6ENW9</accession>
<dbReference type="Proteomes" id="UP000800200">
    <property type="component" value="Unassembled WGS sequence"/>
</dbReference>